<feature type="domain" description="PKD" evidence="7">
    <location>
        <begin position="556"/>
        <end position="590"/>
    </location>
</feature>
<evidence type="ECO:0000256" key="3">
    <source>
        <dbReference type="ARBA" id="ARBA00022737"/>
    </source>
</evidence>
<dbReference type="GO" id="GO:0006816">
    <property type="term" value="P:calcium ion transport"/>
    <property type="evidence" value="ECO:0007669"/>
    <property type="project" value="TreeGrafter"/>
</dbReference>
<dbReference type="NCBIfam" id="TIGR04131">
    <property type="entry name" value="Bac_Flav_CTERM"/>
    <property type="match status" value="1"/>
</dbReference>
<organism evidence="8 9">
    <name type="scientific">Niastella yeongjuensis</name>
    <dbReference type="NCBI Taxonomy" id="354355"/>
    <lineage>
        <taxon>Bacteria</taxon>
        <taxon>Pseudomonadati</taxon>
        <taxon>Bacteroidota</taxon>
        <taxon>Chitinophagia</taxon>
        <taxon>Chitinophagales</taxon>
        <taxon>Chitinophagaceae</taxon>
        <taxon>Niastella</taxon>
    </lineage>
</organism>
<evidence type="ECO:0000313" key="8">
    <source>
        <dbReference type="EMBL" id="OQP40763.1"/>
    </source>
</evidence>
<comment type="caution">
    <text evidence="8">The sequence shown here is derived from an EMBL/GenBank/DDBJ whole genome shotgun (WGS) entry which is preliminary data.</text>
</comment>
<dbReference type="InterPro" id="IPR035986">
    <property type="entry name" value="PKD_dom_sf"/>
</dbReference>
<evidence type="ECO:0000256" key="1">
    <source>
        <dbReference type="ARBA" id="ARBA00004141"/>
    </source>
</evidence>
<accession>A0A1V9E3Q7</accession>
<dbReference type="Pfam" id="PF18911">
    <property type="entry name" value="PKD_4"/>
    <property type="match status" value="14"/>
</dbReference>
<evidence type="ECO:0000256" key="2">
    <source>
        <dbReference type="ARBA" id="ARBA00022692"/>
    </source>
</evidence>
<feature type="domain" description="PKD" evidence="7">
    <location>
        <begin position="23"/>
        <end position="106"/>
    </location>
</feature>
<keyword evidence="4" id="KW-1133">Transmembrane helix</keyword>
<feature type="domain" description="PKD" evidence="7">
    <location>
        <begin position="809"/>
        <end position="844"/>
    </location>
</feature>
<evidence type="ECO:0000259" key="7">
    <source>
        <dbReference type="PROSITE" id="PS50093"/>
    </source>
</evidence>
<protein>
    <recommendedName>
        <fullName evidence="7">PKD domain-containing protein</fullName>
    </recommendedName>
</protein>
<feature type="domain" description="PKD" evidence="7">
    <location>
        <begin position="378"/>
        <end position="430"/>
    </location>
</feature>
<feature type="domain" description="PKD" evidence="7">
    <location>
        <begin position="967"/>
        <end position="1004"/>
    </location>
</feature>
<dbReference type="PROSITE" id="PS50093">
    <property type="entry name" value="PKD"/>
    <property type="match status" value="14"/>
</dbReference>
<dbReference type="STRING" id="354355.SAMN05660816_04219"/>
<evidence type="ECO:0000256" key="4">
    <source>
        <dbReference type="ARBA" id="ARBA00022989"/>
    </source>
</evidence>
<evidence type="ECO:0000313" key="9">
    <source>
        <dbReference type="Proteomes" id="UP000192610"/>
    </source>
</evidence>
<comment type="subcellular location">
    <subcellularLocation>
        <location evidence="1">Membrane</location>
        <topology evidence="1">Multi-pass membrane protein</topology>
    </subcellularLocation>
</comment>
<keyword evidence="5" id="KW-0472">Membrane</keyword>
<sequence length="1599" mass="172627">MALYKISAALCLLFFFNNVHAQLTADFSAASTGGCAPLLVNFTDASTGNPDTWEWDLGNGTISNYQHPSITYFNPGVYTIKLTVKKGANSATVIKTQYINAYASPVIDFTQSATIGCFPLNVAFTNQSNPGSGTASSFLWDFGDGTTSTQENPIHTYTSTGQYNISLKSVNSNGCTGSVTRVKAIDIQTGVKASFTVGGAANCSVPATLSFTNTSTGTGTLSYTWDFGDGSQSTLRDPVHTFTAAGHYTVKLVLKNNTGCTDTYINTNVEVGANEAKFTAPAISCVNVPVTFFNTTAATPIGVSWNFGDGFTATGTPATHSYFSTGTYTITEVVNFGGCTATKTGTIQIIPRPTVDFTSADRLACKAPYTVSFQPIAPDAVDWKWDFGDGTTSTDKSPAHTYNTEGRFKVSLTITNSAGCKVTVDKTDYVVIQKPIVSIVNTTQEGCVPYNFNPFLNINSPVPITDYLWNFGDGATSTSANPSHVYTQKGTYTLTLTYRTKDGCQETISRSNVVKVGNKVTADFTATPLQTCASGPVQFTDLSKPIPPGTDIIDEWYWQFGDNGTSILKNPSYTYSDTGKFSVSLTVKSNGCDSWITKFNYVRIIPPVARFKEILNCSNPYWRSFDNRSLVDRTVAPVSFQWNFGDGTSSTAEFPSHTYTAPGKYTVTLTVINGGCSHSTAMNVFIVDNVLGFTATKDTICPNSSVQFDMTISDATNVVSKYITSSYSGKTWYNVNTVAETYPYPGNYTVTAVIIDTNKCFKSIPLRVKVIQTNAAFFAPTAACINAPAVFTDQSWADAPLTITGRKINYGDGSPDEVNPAAFKHTWSNAGNYTISLIAIDSKGCADTTFRNFLVADPHATFISPDSMSCSGATISFRSSDPSFTYTWDFGDGQTGNGSNPIHTYANEGTYSIQINFRDQYGCRNSFSKSNYIHINNPVASFTINANQAACPPLVVQFTSTSKFAESVQWDFGDGNTSNLSGPTHFYTYPGEYSPILKVTSKGGCVDIIHDQKITINGPKGTLSYNKTPGCAPLAVNFTATTVDAVSFIWDFNDGATAQATGLQTAHTYSRPGSYLPGMILKDAKGCQVPVTGKDTLYAYGIEASLKTDKQSLCDQGIVQFNDASVTNDIITNYNWTLGDGTTASTKSFSHQYFTVGSYPIKLQVTTLHNCKDDTALAVPIAVIPSPKAGITGPTADCVPVNFQFTGSLLNSNPYPLSWSWDFGNGQTALTKDPPLASYDRAGSYNVSLTITNSYNCSGKYVYPVVIYPLPPIDAGSDIVICRDQPKLLQATGAVNYTWTSTGNLSCTTCSSIMVNPVSTVKYYVEGESIHGCKATDSVLVTVQQRFTVSANSGDTLCTGEIYRLQASGADLYNWTPASGLDNPQSATPNAKPQATTLYQVIGKDQYSCFADTAYVPLVVYPYPKLTLEKEKTVIVGTSVTLQPAISSDVISINWSPATWLSCDNCPAPVSTPKQTIQHKLKVANEGGCVTEESITLFVVCNGENIFVPNTFSPNGDANNDVFFPRGKGISFIQRFRVYNRWGEEVFKQLDFYTNDASKGWNGQYKGAPAREDVYVYVVEVVCENGQALTFKGDVTLIR</sequence>
<feature type="chain" id="PRO_5010743511" description="PKD domain-containing protein" evidence="6">
    <location>
        <begin position="22"/>
        <end position="1599"/>
    </location>
</feature>
<dbReference type="PANTHER" id="PTHR46730">
    <property type="entry name" value="POLYCYSTIN-1"/>
    <property type="match status" value="1"/>
</dbReference>
<dbReference type="InterPro" id="IPR013783">
    <property type="entry name" value="Ig-like_fold"/>
</dbReference>
<evidence type="ECO:0000256" key="6">
    <source>
        <dbReference type="SAM" id="SignalP"/>
    </source>
</evidence>
<name>A0A1V9E3Q7_9BACT</name>
<evidence type="ECO:0000256" key="5">
    <source>
        <dbReference type="ARBA" id="ARBA00023136"/>
    </source>
</evidence>
<dbReference type="InterPro" id="IPR000601">
    <property type="entry name" value="PKD_dom"/>
</dbReference>
<feature type="signal peptide" evidence="6">
    <location>
        <begin position="1"/>
        <end position="21"/>
    </location>
</feature>
<feature type="domain" description="PKD" evidence="7">
    <location>
        <begin position="455"/>
        <end position="516"/>
    </location>
</feature>
<dbReference type="SMART" id="SM00089">
    <property type="entry name" value="PKD"/>
    <property type="match status" value="14"/>
</dbReference>
<reference evidence="9" key="1">
    <citation type="submission" date="2016-04" db="EMBL/GenBank/DDBJ databases">
        <authorList>
            <person name="Chen L."/>
            <person name="Zhuang W."/>
            <person name="Wang G."/>
        </authorList>
    </citation>
    <scope>NUCLEOTIDE SEQUENCE [LARGE SCALE GENOMIC DNA]</scope>
    <source>
        <strain evidence="9">17621</strain>
    </source>
</reference>
<dbReference type="GO" id="GO:0005886">
    <property type="term" value="C:plasma membrane"/>
    <property type="evidence" value="ECO:0007669"/>
    <property type="project" value="TreeGrafter"/>
</dbReference>
<dbReference type="InterPro" id="IPR022409">
    <property type="entry name" value="PKD/Chitinase_dom"/>
</dbReference>
<keyword evidence="6" id="KW-0732">Signal</keyword>
<feature type="domain" description="PKD" evidence="7">
    <location>
        <begin position="637"/>
        <end position="673"/>
    </location>
</feature>
<dbReference type="Gene3D" id="2.60.40.10">
    <property type="entry name" value="Immunoglobulins"/>
    <property type="match status" value="15"/>
</dbReference>
<feature type="domain" description="PKD" evidence="7">
    <location>
        <begin position="192"/>
        <end position="271"/>
    </location>
</feature>
<keyword evidence="3" id="KW-0677">Repeat</keyword>
<dbReference type="GO" id="GO:0005261">
    <property type="term" value="F:monoatomic cation channel activity"/>
    <property type="evidence" value="ECO:0007669"/>
    <property type="project" value="TreeGrafter"/>
</dbReference>
<keyword evidence="2" id="KW-0812">Transmembrane</keyword>
<keyword evidence="9" id="KW-1185">Reference proteome</keyword>
<feature type="domain" description="PKD" evidence="7">
    <location>
        <begin position="1042"/>
        <end position="1086"/>
    </location>
</feature>
<feature type="domain" description="PKD" evidence="7">
    <location>
        <begin position="1216"/>
        <end position="1254"/>
    </location>
</feature>
<dbReference type="PANTHER" id="PTHR46730:SF1">
    <property type="entry name" value="PLAT DOMAIN-CONTAINING PROTEIN"/>
    <property type="match status" value="1"/>
</dbReference>
<feature type="domain" description="PKD" evidence="7">
    <location>
        <begin position="105"/>
        <end position="174"/>
    </location>
</feature>
<dbReference type="InterPro" id="IPR026341">
    <property type="entry name" value="T9SS_type_B"/>
</dbReference>
<dbReference type="CDD" id="cd00146">
    <property type="entry name" value="PKD"/>
    <property type="match status" value="11"/>
</dbReference>
<dbReference type="SUPFAM" id="SSF49299">
    <property type="entry name" value="PKD domain"/>
    <property type="match status" value="14"/>
</dbReference>
<feature type="domain" description="PKD" evidence="7">
    <location>
        <begin position="879"/>
        <end position="933"/>
    </location>
</feature>
<proteinExistence type="predicted"/>
<feature type="domain" description="PKD" evidence="7">
    <location>
        <begin position="1119"/>
        <end position="1166"/>
    </location>
</feature>
<dbReference type="Pfam" id="PF13585">
    <property type="entry name" value="CHU_C"/>
    <property type="match status" value="1"/>
</dbReference>
<dbReference type="Proteomes" id="UP000192610">
    <property type="component" value="Unassembled WGS sequence"/>
</dbReference>
<feature type="domain" description="PKD" evidence="7">
    <location>
        <begin position="273"/>
        <end position="335"/>
    </location>
</feature>
<gene>
    <name evidence="8" type="ORF">A4H97_14180</name>
</gene>
<dbReference type="EMBL" id="LVXG01000067">
    <property type="protein sequence ID" value="OQP40763.1"/>
    <property type="molecule type" value="Genomic_DNA"/>
</dbReference>